<evidence type="ECO:0000256" key="1">
    <source>
        <dbReference type="ARBA" id="ARBA00000799"/>
    </source>
</evidence>
<evidence type="ECO:0000256" key="4">
    <source>
        <dbReference type="ARBA" id="ARBA00023235"/>
    </source>
</evidence>
<evidence type="ECO:0000256" key="2">
    <source>
        <dbReference type="ARBA" id="ARBA00005297"/>
    </source>
</evidence>
<keyword evidence="4 7" id="KW-0413">Isomerase</keyword>
<dbReference type="InterPro" id="IPR004561">
    <property type="entry name" value="IsoChor_synthase"/>
</dbReference>
<dbReference type="PANTHER" id="PTHR42839:SF2">
    <property type="entry name" value="ISOCHORISMATE SYNTHASE ENTC"/>
    <property type="match status" value="1"/>
</dbReference>
<proteinExistence type="inferred from homology"/>
<dbReference type="Gene3D" id="3.60.120.10">
    <property type="entry name" value="Anthranilate synthase"/>
    <property type="match status" value="1"/>
</dbReference>
<dbReference type="SUPFAM" id="SSF56322">
    <property type="entry name" value="ADC synthase"/>
    <property type="match status" value="1"/>
</dbReference>
<gene>
    <name evidence="7" type="ORF">E2488_00720</name>
</gene>
<reference evidence="7 8" key="1">
    <citation type="journal article" date="2011" name="J. Microbiol.">
        <title>Gramella jeungdoensis sp. nov., isolated from a solar saltern in Korea.</title>
        <authorList>
            <person name="Joung Y."/>
            <person name="Kim H."/>
            <person name="Jang T."/>
            <person name="Ahn T.S."/>
            <person name="Joh K."/>
        </authorList>
    </citation>
    <scope>NUCLEOTIDE SEQUENCE [LARGE SCALE GENOMIC DNA]</scope>
    <source>
        <strain evidence="7 8">KCTC 23123</strain>
    </source>
</reference>
<dbReference type="PANTHER" id="PTHR42839">
    <property type="entry name" value="ISOCHORISMATE SYNTHASE ENTC"/>
    <property type="match status" value="1"/>
</dbReference>
<comment type="catalytic activity">
    <reaction evidence="1">
        <text>chorismate = isochorismate</text>
        <dbReference type="Rhea" id="RHEA:18985"/>
        <dbReference type="ChEBI" id="CHEBI:29748"/>
        <dbReference type="ChEBI" id="CHEBI:29780"/>
        <dbReference type="EC" id="5.4.4.2"/>
    </reaction>
</comment>
<evidence type="ECO:0000256" key="5">
    <source>
        <dbReference type="ARBA" id="ARBA00041564"/>
    </source>
</evidence>
<evidence type="ECO:0000256" key="3">
    <source>
        <dbReference type="ARBA" id="ARBA00012824"/>
    </source>
</evidence>
<dbReference type="Pfam" id="PF00425">
    <property type="entry name" value="Chorismate_bind"/>
    <property type="match status" value="1"/>
</dbReference>
<dbReference type="NCBIfam" id="TIGR00543">
    <property type="entry name" value="isochor_syn"/>
    <property type="match status" value="1"/>
</dbReference>
<evidence type="ECO:0000313" key="7">
    <source>
        <dbReference type="EMBL" id="TEW76406.1"/>
    </source>
</evidence>
<dbReference type="OrthoDB" id="9806579at2"/>
<dbReference type="EMBL" id="SNQI01000001">
    <property type="protein sequence ID" value="TEW76406.1"/>
    <property type="molecule type" value="Genomic_DNA"/>
</dbReference>
<dbReference type="Proteomes" id="UP000298517">
    <property type="component" value="Unassembled WGS sequence"/>
</dbReference>
<sequence>MSLSSNIDTFFEKINDVYNTSVPFVVFRKPNDTKITALYQNSSALYLLKSFEESGFIFSPFNKNESKILLPSNNCNKFSAVIEKDFNVSKIVSEFKFDENLEAKNQHMSIVQDAIDFIHTNQAKKIVLSRGEKVSCNEIEVFNVLKKMLNSYKNAFVYLWFHPKVGLWMGATPERLISIDKQLNLKTMALAGTQKFNGTLEVKWEEKELLEQQYVTDYILENIKDNTYKIETKGPYTTKAGSLLHLLTDISATLKAPNLLGNLINALHPTPAICGIPQNIATEFILKNENYNRAFYSGYLGELNINDATNLFVNLRCMQIKENKANLYIGGGITNKSIAENEWDETVAKAEIMKQVL</sequence>
<evidence type="ECO:0000313" key="8">
    <source>
        <dbReference type="Proteomes" id="UP000298517"/>
    </source>
</evidence>
<dbReference type="EC" id="5.4.4.2" evidence="3"/>
<dbReference type="InterPro" id="IPR005801">
    <property type="entry name" value="ADC_synthase"/>
</dbReference>
<accession>A0A4Y8AV30</accession>
<dbReference type="InterPro" id="IPR015890">
    <property type="entry name" value="Chorismate_C"/>
</dbReference>
<organism evidence="7 8">
    <name type="scientific">Gramella jeungdoensis</name>
    <dbReference type="NCBI Taxonomy" id="708091"/>
    <lineage>
        <taxon>Bacteria</taxon>
        <taxon>Pseudomonadati</taxon>
        <taxon>Bacteroidota</taxon>
        <taxon>Flavobacteriia</taxon>
        <taxon>Flavobacteriales</taxon>
        <taxon>Flavobacteriaceae</taxon>
        <taxon>Christiangramia</taxon>
    </lineage>
</organism>
<dbReference type="GO" id="GO:0008909">
    <property type="term" value="F:isochorismate synthase activity"/>
    <property type="evidence" value="ECO:0007669"/>
    <property type="project" value="UniProtKB-EC"/>
</dbReference>
<dbReference type="RefSeq" id="WP_134246421.1">
    <property type="nucleotide sequence ID" value="NZ_SNQI01000001.1"/>
</dbReference>
<keyword evidence="8" id="KW-1185">Reference proteome</keyword>
<name>A0A4Y8AV30_9FLAO</name>
<evidence type="ECO:0000259" key="6">
    <source>
        <dbReference type="Pfam" id="PF00425"/>
    </source>
</evidence>
<dbReference type="AlphaFoldDB" id="A0A4Y8AV30"/>
<feature type="domain" description="Chorismate-utilising enzyme C-terminal" evidence="6">
    <location>
        <begin position="104"/>
        <end position="349"/>
    </location>
</feature>
<comment type="caution">
    <text evidence="7">The sequence shown here is derived from an EMBL/GenBank/DDBJ whole genome shotgun (WGS) entry which is preliminary data.</text>
</comment>
<protein>
    <recommendedName>
        <fullName evidence="3">isochorismate synthase</fullName>
        <ecNumber evidence="3">5.4.4.2</ecNumber>
    </recommendedName>
    <alternativeName>
        <fullName evidence="5">Isochorismate mutase</fullName>
    </alternativeName>
</protein>
<comment type="similarity">
    <text evidence="2">Belongs to the isochorismate synthase family.</text>
</comment>